<feature type="compositionally biased region" description="Low complexity" evidence="10">
    <location>
        <begin position="320"/>
        <end position="342"/>
    </location>
</feature>
<dbReference type="InterPro" id="IPR005225">
    <property type="entry name" value="Small_GTP-bd"/>
</dbReference>
<dbReference type="Gene3D" id="2.40.30.10">
    <property type="entry name" value="Translation factors"/>
    <property type="match status" value="2"/>
</dbReference>
<comment type="caution">
    <text evidence="8">Lacks conserved residue(s) required for the propagation of feature annotation.</text>
</comment>
<dbReference type="HAMAP" id="MF_00100_B">
    <property type="entry name" value="IF_2_B"/>
    <property type="match status" value="1"/>
</dbReference>
<feature type="compositionally biased region" description="Basic and acidic residues" evidence="10">
    <location>
        <begin position="289"/>
        <end position="303"/>
    </location>
</feature>
<keyword evidence="5 8" id="KW-0547">Nucleotide-binding</keyword>
<evidence type="ECO:0000256" key="4">
    <source>
        <dbReference type="ARBA" id="ARBA00022540"/>
    </source>
</evidence>
<dbReference type="InterPro" id="IPR009000">
    <property type="entry name" value="Transl_B-barrel_sf"/>
</dbReference>
<keyword evidence="13" id="KW-1185">Reference proteome</keyword>
<evidence type="ECO:0000256" key="8">
    <source>
        <dbReference type="HAMAP-Rule" id="MF_00100"/>
    </source>
</evidence>
<evidence type="ECO:0000256" key="1">
    <source>
        <dbReference type="ARBA" id="ARBA00007733"/>
    </source>
</evidence>
<comment type="similarity">
    <text evidence="1 8 9">Belongs to the TRAFAC class translation factor GTPase superfamily. Classic translation factor GTPase family. IF-2 subfamily.</text>
</comment>
<dbReference type="NCBIfam" id="TIGR00231">
    <property type="entry name" value="small_GTP"/>
    <property type="match status" value="1"/>
</dbReference>
<dbReference type="GO" id="GO:0003743">
    <property type="term" value="F:translation initiation factor activity"/>
    <property type="evidence" value="ECO:0007669"/>
    <property type="project" value="UniProtKB-KW"/>
</dbReference>
<feature type="compositionally biased region" description="Low complexity" evidence="10">
    <location>
        <begin position="104"/>
        <end position="114"/>
    </location>
</feature>
<dbReference type="InterPro" id="IPR027417">
    <property type="entry name" value="P-loop_NTPase"/>
</dbReference>
<dbReference type="Pfam" id="PF22042">
    <property type="entry name" value="EF-G_D2"/>
    <property type="match status" value="1"/>
</dbReference>
<feature type="compositionally biased region" description="Basic and acidic residues" evidence="10">
    <location>
        <begin position="115"/>
        <end position="128"/>
    </location>
</feature>
<feature type="region of interest" description="Disordered" evidence="10">
    <location>
        <begin position="483"/>
        <end position="506"/>
    </location>
</feature>
<evidence type="ECO:0000256" key="3">
    <source>
        <dbReference type="ARBA" id="ARBA00022490"/>
    </source>
</evidence>
<keyword evidence="3 8" id="KW-0963">Cytoplasm</keyword>
<comment type="subcellular location">
    <subcellularLocation>
        <location evidence="8">Cytoplasm</location>
    </subcellularLocation>
</comment>
<dbReference type="PANTHER" id="PTHR43381">
    <property type="entry name" value="TRANSLATION INITIATION FACTOR IF-2-RELATED"/>
    <property type="match status" value="1"/>
</dbReference>
<evidence type="ECO:0000256" key="7">
    <source>
        <dbReference type="ARBA" id="ARBA00023134"/>
    </source>
</evidence>
<dbReference type="InterPro" id="IPR015760">
    <property type="entry name" value="TIF_IF2"/>
</dbReference>
<dbReference type="Proteomes" id="UP001231124">
    <property type="component" value="Unassembled WGS sequence"/>
</dbReference>
<accession>A0ABU0HVZ7</accession>
<comment type="function">
    <text evidence="8 9">One of the essential components for the initiation of protein synthesis. Protects formylmethionyl-tRNA from spontaneous hydrolysis and promotes its binding to the 30S ribosomal subunits. Also involved in the hydrolysis of GTP during the formation of the 70S ribosomal complex.</text>
</comment>
<dbReference type="RefSeq" id="WP_238201151.1">
    <property type="nucleotide sequence ID" value="NZ_BPQE01000002.1"/>
</dbReference>
<feature type="binding site" evidence="8">
    <location>
        <begin position="514"/>
        <end position="521"/>
    </location>
    <ligand>
        <name>GTP</name>
        <dbReference type="ChEBI" id="CHEBI:37565"/>
    </ligand>
</feature>
<dbReference type="Gene3D" id="3.40.50.300">
    <property type="entry name" value="P-loop containing nucleotide triphosphate hydrolases"/>
    <property type="match status" value="1"/>
</dbReference>
<evidence type="ECO:0000313" key="12">
    <source>
        <dbReference type="EMBL" id="MDQ0446505.1"/>
    </source>
</evidence>
<dbReference type="SUPFAM" id="SSF52540">
    <property type="entry name" value="P-loop containing nucleoside triphosphate hydrolases"/>
    <property type="match status" value="1"/>
</dbReference>
<dbReference type="PROSITE" id="PS51722">
    <property type="entry name" value="G_TR_2"/>
    <property type="match status" value="1"/>
</dbReference>
<gene>
    <name evidence="8" type="primary">infB</name>
    <name evidence="12" type="ORF">QO012_000994</name>
</gene>
<dbReference type="Pfam" id="PF08364">
    <property type="entry name" value="IF2_assoc"/>
    <property type="match status" value="1"/>
</dbReference>
<dbReference type="PANTHER" id="PTHR43381:SF5">
    <property type="entry name" value="TR-TYPE G DOMAIN-CONTAINING PROTEIN"/>
    <property type="match status" value="1"/>
</dbReference>
<dbReference type="InterPro" id="IPR036925">
    <property type="entry name" value="TIF_IF2_dom3_sf"/>
</dbReference>
<dbReference type="PROSITE" id="PS01176">
    <property type="entry name" value="IF2"/>
    <property type="match status" value="1"/>
</dbReference>
<feature type="region of interest" description="Disordered" evidence="10">
    <location>
        <begin position="1"/>
        <end position="421"/>
    </location>
</feature>
<dbReference type="CDD" id="cd01887">
    <property type="entry name" value="IF2_eIF5B"/>
    <property type="match status" value="1"/>
</dbReference>
<dbReference type="CDD" id="cd03702">
    <property type="entry name" value="IF2_mtIF2_II"/>
    <property type="match status" value="1"/>
</dbReference>
<evidence type="ECO:0000256" key="9">
    <source>
        <dbReference type="RuleBase" id="RU000644"/>
    </source>
</evidence>
<evidence type="ECO:0000256" key="5">
    <source>
        <dbReference type="ARBA" id="ARBA00022741"/>
    </source>
</evidence>
<dbReference type="InterPro" id="IPR013575">
    <property type="entry name" value="IF2_assoc_dom_bac"/>
</dbReference>
<dbReference type="InterPro" id="IPR006847">
    <property type="entry name" value="IF2_N"/>
</dbReference>
<feature type="compositionally biased region" description="Acidic residues" evidence="10">
    <location>
        <begin position="486"/>
        <end position="503"/>
    </location>
</feature>
<dbReference type="InterPro" id="IPR053905">
    <property type="entry name" value="EF-G-like_DII"/>
</dbReference>
<keyword evidence="6 8" id="KW-0648">Protein biosynthesis</keyword>
<evidence type="ECO:0000256" key="10">
    <source>
        <dbReference type="SAM" id="MobiDB-lite"/>
    </source>
</evidence>
<dbReference type="InterPro" id="IPR000178">
    <property type="entry name" value="TF_IF2_bacterial-like"/>
</dbReference>
<keyword evidence="7 8" id="KW-0342">GTP-binding</keyword>
<name>A0ABU0HVZ7_9HYPH</name>
<feature type="compositionally biased region" description="Low complexity" evidence="10">
    <location>
        <begin position="214"/>
        <end position="277"/>
    </location>
</feature>
<comment type="caution">
    <text evidence="12">The sequence shown here is derived from an EMBL/GenBank/DDBJ whole genome shotgun (WGS) entry which is preliminary data.</text>
</comment>
<dbReference type="Gene3D" id="3.40.50.10050">
    <property type="entry name" value="Translation initiation factor IF- 2, domain 3"/>
    <property type="match status" value="1"/>
</dbReference>
<evidence type="ECO:0000313" key="13">
    <source>
        <dbReference type="Proteomes" id="UP001231124"/>
    </source>
</evidence>
<sequence length="1009" mass="106649">MSDTNNPGDKTAERGNRKPLSLKRPIEQGVVRQSFSHGRTKQVMVETVKRRVGGPAAAPARDAAPAQRPAATTRPAAASANTAQRPPQKPAAGGMVLRTLSDQESAARAAALADAQRREAEARQKAEQEAAAAKAAAEAEARRRAEEAEARRKAEQEAARAAAEAKAAEEAARKAAAEEAAKSAASAAAATDAAALPAAAASPAEAPAAPPSAAPQAPAAVRAPAAPQAPAAPVSASPAAPAPTAAASRPAAAPARPGAPARPAPGARPTASAARPAATPPTPRPASSEPRKILTADNRKPRDLNFMARPAPAPEPEKSATPATAARPAGGAAARPAAGRGAQVNEDESETKRVIRRPGMPLKIITPPKTPKGPGGDRNRGRLTIANATSGEDERTRSVASFRRRQQRMSGRGQVEQKEKLSREVTIPETITIQELANRMSERAVDVIRLLMKQGQIHKITDVIDSDSAQLIAEEMGHTVRRVAESDVEEGLSSDEPDLEEDLDPRPPVVTIMGHVDHGKTSLLDAIRKANVADDEAGGITQHIGAYQVASPSGDLITFIDTPGHAAFTSMRARGAKVTDIVVIVVAADDGVMPQTIEAIQHAKAANVPMIIAINKMDKADANPQRVRTELLQHDIQVESMGGETLEFEVSAKTGDGLPDLLEGLQLQAEIMNLRANEKRDGEGTVIEAQLDRGRGPVATVLVQRGTLFTGDIVVAGAEWGKVRALIDDLGENVQYAGPSVPVEVLGFNGTPDAGDRVIVVPTEARAREVTEYRARIKRERIAARTGGANRSLVDMMREAKEGSTRKELPVLIKGDVQGSVEAIVGALEKLGNDEVAARILLSGVGGITESDITLAQASKAVVIGFNVRAHKEAREAAERAGVDIRYYNIIYDLVDDIKATLSGMLPPTLREERLGEATILQVFEVSKVGKVAGCRVTDGIVERGAHVRLVRDSVVIHEGKLKTLKRLKDDAKEVSNGQECGMAFENFENMRAGDEIECYRVEEIRRTL</sequence>
<feature type="binding site" evidence="8">
    <location>
        <begin position="615"/>
        <end position="618"/>
    </location>
    <ligand>
        <name>GTP</name>
        <dbReference type="ChEBI" id="CHEBI:37565"/>
    </ligand>
</feature>
<organism evidence="12 13">
    <name type="scientific">Methylobacterium aerolatum</name>
    <dbReference type="NCBI Taxonomy" id="418708"/>
    <lineage>
        <taxon>Bacteria</taxon>
        <taxon>Pseudomonadati</taxon>
        <taxon>Pseudomonadota</taxon>
        <taxon>Alphaproteobacteria</taxon>
        <taxon>Hyphomicrobiales</taxon>
        <taxon>Methylobacteriaceae</taxon>
        <taxon>Methylobacterium</taxon>
    </lineage>
</organism>
<dbReference type="InterPro" id="IPR000795">
    <property type="entry name" value="T_Tr_GTP-bd_dom"/>
</dbReference>
<dbReference type="Pfam" id="PF04760">
    <property type="entry name" value="IF2_N"/>
    <property type="match status" value="1"/>
</dbReference>
<protein>
    <recommendedName>
        <fullName evidence="2 8">Translation initiation factor IF-2</fullName>
    </recommendedName>
</protein>
<feature type="compositionally biased region" description="Basic and acidic residues" evidence="10">
    <location>
        <begin position="166"/>
        <end position="181"/>
    </location>
</feature>
<dbReference type="NCBIfam" id="TIGR00487">
    <property type="entry name" value="IF-2"/>
    <property type="match status" value="1"/>
</dbReference>
<feature type="compositionally biased region" description="Low complexity" evidence="10">
    <location>
        <begin position="182"/>
        <end position="207"/>
    </location>
</feature>
<dbReference type="Pfam" id="PF00009">
    <property type="entry name" value="GTP_EFTU"/>
    <property type="match status" value="1"/>
</dbReference>
<dbReference type="InterPro" id="IPR023115">
    <property type="entry name" value="TIF_IF2_dom3"/>
</dbReference>
<feature type="compositionally biased region" description="Basic and acidic residues" evidence="10">
    <location>
        <begin position="137"/>
        <end position="158"/>
    </location>
</feature>
<dbReference type="Pfam" id="PF11987">
    <property type="entry name" value="IF-2"/>
    <property type="match status" value="1"/>
</dbReference>
<evidence type="ECO:0000256" key="6">
    <source>
        <dbReference type="ARBA" id="ARBA00022917"/>
    </source>
</evidence>
<feature type="domain" description="Tr-type G" evidence="11">
    <location>
        <begin position="505"/>
        <end position="675"/>
    </location>
</feature>
<dbReference type="EMBL" id="JAUSVP010000002">
    <property type="protein sequence ID" value="MDQ0446505.1"/>
    <property type="molecule type" value="Genomic_DNA"/>
</dbReference>
<proteinExistence type="inferred from homology"/>
<dbReference type="SUPFAM" id="SSF52156">
    <property type="entry name" value="Initiation factor IF2/eIF5b, domain 3"/>
    <property type="match status" value="1"/>
</dbReference>
<feature type="binding site" evidence="8">
    <location>
        <begin position="561"/>
        <end position="565"/>
    </location>
    <ligand>
        <name>GTP</name>
        <dbReference type="ChEBI" id="CHEBI:37565"/>
    </ligand>
</feature>
<evidence type="ECO:0000256" key="2">
    <source>
        <dbReference type="ARBA" id="ARBA00020675"/>
    </source>
</evidence>
<dbReference type="SUPFAM" id="SSF50447">
    <property type="entry name" value="Translation proteins"/>
    <property type="match status" value="2"/>
</dbReference>
<evidence type="ECO:0000259" key="11">
    <source>
        <dbReference type="PROSITE" id="PS51722"/>
    </source>
</evidence>
<dbReference type="CDD" id="cd03692">
    <property type="entry name" value="mtIF2_IVc"/>
    <property type="match status" value="1"/>
</dbReference>
<reference evidence="12 13" key="1">
    <citation type="submission" date="2023-07" db="EMBL/GenBank/DDBJ databases">
        <title>Genomic Encyclopedia of Type Strains, Phase IV (KMG-IV): sequencing the most valuable type-strain genomes for metagenomic binning, comparative biology and taxonomic classification.</title>
        <authorList>
            <person name="Goeker M."/>
        </authorList>
    </citation>
    <scope>NUCLEOTIDE SEQUENCE [LARGE SCALE GENOMIC DNA]</scope>
    <source>
        <strain evidence="12 13">DSM 19013</strain>
    </source>
</reference>
<dbReference type="InterPro" id="IPR044145">
    <property type="entry name" value="IF2_II"/>
</dbReference>
<keyword evidence="4 8" id="KW-0396">Initiation factor</keyword>
<feature type="compositionally biased region" description="Low complexity" evidence="10">
    <location>
        <begin position="55"/>
        <end position="86"/>
    </location>
</feature>